<feature type="region of interest" description="Disordered" evidence="1">
    <location>
        <begin position="110"/>
        <end position="136"/>
    </location>
</feature>
<evidence type="ECO:0000256" key="1">
    <source>
        <dbReference type="SAM" id="MobiDB-lite"/>
    </source>
</evidence>
<name>W6MRQ7_9ASCO</name>
<sequence length="318" mass="35420">MFRQVFARQSVRYNSSNAKFMEDVFNKLKSIKEISKEPNTKQASGSRPWSGKKNPRKNNNNNNRQRSNRNRGKVAREGNTANAPAALNTVGNYQAQQKKTFSPELDSVIDSASQQAPSNQKFTRKSFSSRRGPRPVTSRIDRVIQRARRGRMAQEDATDADFLNKTADRGAYTPASVTSDSIVLTAPGIPYSHETRVLRAMIELLKEKNIPLGSIERASYLSLLPAFHNSLGEPIDDLEISEKEITDKLNAIVLGKTEFFQADATKLVNEKLQLNATVVRNASNSWNASTNEEDIRDLVAPALVGEQPVGTIPKPFME</sequence>
<feature type="compositionally biased region" description="Polar residues" evidence="1">
    <location>
        <begin position="110"/>
        <end position="121"/>
    </location>
</feature>
<feature type="compositionally biased region" description="Basic residues" evidence="1">
    <location>
        <begin position="122"/>
        <end position="133"/>
    </location>
</feature>
<dbReference type="EMBL" id="HG793130">
    <property type="protein sequence ID" value="CDK29038.1"/>
    <property type="molecule type" value="Genomic_DNA"/>
</dbReference>
<evidence type="ECO:0000313" key="2">
    <source>
        <dbReference type="EMBL" id="CDK29038.1"/>
    </source>
</evidence>
<keyword evidence="3" id="KW-1185">Reference proteome</keyword>
<dbReference type="Proteomes" id="UP000019384">
    <property type="component" value="Unassembled WGS sequence"/>
</dbReference>
<proteinExistence type="predicted"/>
<gene>
    <name evidence="2" type="ORF">KUCA_T00005024001</name>
</gene>
<dbReference type="RefSeq" id="XP_022461027.1">
    <property type="nucleotide sequence ID" value="XM_022606168.1"/>
</dbReference>
<reference evidence="2" key="1">
    <citation type="submission" date="2013-12" db="EMBL/GenBank/DDBJ databases">
        <authorList>
            <person name="Genoscope - CEA"/>
        </authorList>
    </citation>
    <scope>NUCLEOTIDE SEQUENCE</scope>
    <source>
        <strain evidence="2">CBS 1993</strain>
    </source>
</reference>
<dbReference type="HOGENOM" id="CLU_874542_0_0_1"/>
<dbReference type="GeneID" id="34522415"/>
<protein>
    <submittedName>
        <fullName evidence="2">Uncharacterized protein</fullName>
    </submittedName>
</protein>
<accession>W6MRQ7</accession>
<evidence type="ECO:0000313" key="3">
    <source>
        <dbReference type="Proteomes" id="UP000019384"/>
    </source>
</evidence>
<reference evidence="2" key="2">
    <citation type="submission" date="2014-02" db="EMBL/GenBank/DDBJ databases">
        <title>Complete DNA sequence of /Kuraishia capsulata/ illustrates novel genomic features among budding yeasts (/Saccharomycotina/).</title>
        <authorList>
            <person name="Morales L."/>
            <person name="Noel B."/>
            <person name="Porcel B."/>
            <person name="Marcet-Houben M."/>
            <person name="Hullo M-F."/>
            <person name="Sacerdot C."/>
            <person name="Tekaia F."/>
            <person name="Leh-Louis V."/>
            <person name="Despons L."/>
            <person name="Khanna V."/>
            <person name="Aury J-M."/>
            <person name="Barbe V."/>
            <person name="Couloux A."/>
            <person name="Labadie K."/>
            <person name="Pelletier E."/>
            <person name="Souciet J-L."/>
            <person name="Boekhout T."/>
            <person name="Gabaldon T."/>
            <person name="Wincker P."/>
            <person name="Dujon B."/>
        </authorList>
    </citation>
    <scope>NUCLEOTIDE SEQUENCE</scope>
    <source>
        <strain evidence="2">CBS 1993</strain>
    </source>
</reference>
<dbReference type="AlphaFoldDB" id="W6MRQ7"/>
<feature type="region of interest" description="Disordered" evidence="1">
    <location>
        <begin position="35"/>
        <end position="85"/>
    </location>
</feature>
<organism evidence="2 3">
    <name type="scientific">Kuraishia capsulata CBS 1993</name>
    <dbReference type="NCBI Taxonomy" id="1382522"/>
    <lineage>
        <taxon>Eukaryota</taxon>
        <taxon>Fungi</taxon>
        <taxon>Dikarya</taxon>
        <taxon>Ascomycota</taxon>
        <taxon>Saccharomycotina</taxon>
        <taxon>Pichiomycetes</taxon>
        <taxon>Pichiales</taxon>
        <taxon>Pichiaceae</taxon>
        <taxon>Kuraishia</taxon>
    </lineage>
</organism>
<dbReference type="OrthoDB" id="10306637at2759"/>